<name>A0A9N7VX29_PLEPL</name>
<evidence type="ECO:0000313" key="2">
    <source>
        <dbReference type="EMBL" id="CAB1457374.1"/>
    </source>
</evidence>
<reference evidence="2" key="1">
    <citation type="submission" date="2020-03" db="EMBL/GenBank/DDBJ databases">
        <authorList>
            <person name="Weist P."/>
        </authorList>
    </citation>
    <scope>NUCLEOTIDE SEQUENCE</scope>
</reference>
<evidence type="ECO:0000313" key="3">
    <source>
        <dbReference type="Proteomes" id="UP001153269"/>
    </source>
</evidence>
<feature type="compositionally biased region" description="Polar residues" evidence="1">
    <location>
        <begin position="92"/>
        <end position="110"/>
    </location>
</feature>
<sequence length="175" mass="18688">MVVIMCQYNVRNTCVQWLRGSVAQWPNGSVAQWSSGPAVVLGVRAPVCVDLARLRSLAEAASERLLLGAPANQSRSAAVQVVSGLEKHDIMPSSSLPVKTTRETSTSHYSDSPPPPDRLQRDSTPPRPRDSHLERGGGASLRLSVRRCMRLSGGMAEGEAAVSVVEWDSGAVMGV</sequence>
<evidence type="ECO:0000256" key="1">
    <source>
        <dbReference type="SAM" id="MobiDB-lite"/>
    </source>
</evidence>
<keyword evidence="3" id="KW-1185">Reference proteome</keyword>
<dbReference type="AlphaFoldDB" id="A0A9N7VX29"/>
<feature type="region of interest" description="Disordered" evidence="1">
    <location>
        <begin position="90"/>
        <end position="139"/>
    </location>
</feature>
<protein>
    <submittedName>
        <fullName evidence="2">Uncharacterized protein</fullName>
    </submittedName>
</protein>
<comment type="caution">
    <text evidence="2">The sequence shown here is derived from an EMBL/GenBank/DDBJ whole genome shotgun (WGS) entry which is preliminary data.</text>
</comment>
<gene>
    <name evidence="2" type="ORF">PLEPLA_LOCUS45198</name>
</gene>
<accession>A0A9N7VX29</accession>
<organism evidence="2 3">
    <name type="scientific">Pleuronectes platessa</name>
    <name type="common">European plaice</name>
    <dbReference type="NCBI Taxonomy" id="8262"/>
    <lineage>
        <taxon>Eukaryota</taxon>
        <taxon>Metazoa</taxon>
        <taxon>Chordata</taxon>
        <taxon>Craniata</taxon>
        <taxon>Vertebrata</taxon>
        <taxon>Euteleostomi</taxon>
        <taxon>Actinopterygii</taxon>
        <taxon>Neopterygii</taxon>
        <taxon>Teleostei</taxon>
        <taxon>Neoteleostei</taxon>
        <taxon>Acanthomorphata</taxon>
        <taxon>Carangaria</taxon>
        <taxon>Pleuronectiformes</taxon>
        <taxon>Pleuronectoidei</taxon>
        <taxon>Pleuronectidae</taxon>
        <taxon>Pleuronectes</taxon>
    </lineage>
</organism>
<dbReference type="Proteomes" id="UP001153269">
    <property type="component" value="Unassembled WGS sequence"/>
</dbReference>
<proteinExistence type="predicted"/>
<dbReference type="EMBL" id="CADEAL010004338">
    <property type="protein sequence ID" value="CAB1457374.1"/>
    <property type="molecule type" value="Genomic_DNA"/>
</dbReference>